<protein>
    <recommendedName>
        <fullName evidence="4">40S ribosomal protein S26</fullName>
    </recommendedName>
</protein>
<keyword evidence="2 4" id="KW-0689">Ribosomal protein</keyword>
<dbReference type="HOGENOM" id="CLU_129451_0_1_1"/>
<dbReference type="PANTHER" id="PTHR12538:SF0">
    <property type="entry name" value="40S RIBOSOMAL PROTEIN S26"/>
    <property type="match status" value="1"/>
</dbReference>
<organism evidence="5 6">
    <name type="scientific">Vairimorpha apis BRL 01</name>
    <dbReference type="NCBI Taxonomy" id="1037528"/>
    <lineage>
        <taxon>Eukaryota</taxon>
        <taxon>Fungi</taxon>
        <taxon>Fungi incertae sedis</taxon>
        <taxon>Microsporidia</taxon>
        <taxon>Nosematidae</taxon>
        <taxon>Vairimorpha</taxon>
    </lineage>
</organism>
<dbReference type="GO" id="GO:0003735">
    <property type="term" value="F:structural constituent of ribosome"/>
    <property type="evidence" value="ECO:0007669"/>
    <property type="project" value="InterPro"/>
</dbReference>
<keyword evidence="3 4" id="KW-0687">Ribonucleoprotein</keyword>
<dbReference type="InterPro" id="IPR000892">
    <property type="entry name" value="Ribosomal_eS26"/>
</dbReference>
<evidence type="ECO:0000256" key="1">
    <source>
        <dbReference type="ARBA" id="ARBA00008596"/>
    </source>
</evidence>
<dbReference type="PANTHER" id="PTHR12538">
    <property type="entry name" value="40S RIBOSOMAL PROTEIN S26"/>
    <property type="match status" value="1"/>
</dbReference>
<name>T0MCY6_9MICR</name>
<dbReference type="InterPro" id="IPR038551">
    <property type="entry name" value="Ribosomal_eS26_sf"/>
</dbReference>
<sequence length="106" mass="12396">MPVKRKNHGKNRKNRGSCKPIQCDKCGRLVPKDKCVKRFRIMPLIEAGSMDDVKIASIYDTFEVPRTSYKNQYCISCACHLRVVKVRSRHGRKIRYDGERKLIRTN</sequence>
<dbReference type="Proteomes" id="UP000053780">
    <property type="component" value="Unassembled WGS sequence"/>
</dbReference>
<proteinExistence type="inferred from homology"/>
<dbReference type="EMBL" id="KE647183">
    <property type="protein sequence ID" value="EQB61056.1"/>
    <property type="molecule type" value="Genomic_DNA"/>
</dbReference>
<dbReference type="GO" id="GO:0003729">
    <property type="term" value="F:mRNA binding"/>
    <property type="evidence" value="ECO:0007669"/>
    <property type="project" value="TreeGrafter"/>
</dbReference>
<evidence type="ECO:0000256" key="2">
    <source>
        <dbReference type="ARBA" id="ARBA00022980"/>
    </source>
</evidence>
<reference evidence="5 6" key="1">
    <citation type="journal article" date="2013" name="BMC Genomics">
        <title>Genome sequencing and comparative genomics of honey bee microsporidia, Nosema apis reveal novel insights into host-parasite interactions.</title>
        <authorList>
            <person name="Chen Yp."/>
            <person name="Pettis J.S."/>
            <person name="Zhao Y."/>
            <person name="Liu X."/>
            <person name="Tallon L.J."/>
            <person name="Sadzewicz L.D."/>
            <person name="Li R."/>
            <person name="Zheng H."/>
            <person name="Huang S."/>
            <person name="Zhang X."/>
            <person name="Hamilton M.C."/>
            <person name="Pernal S.F."/>
            <person name="Melathopoulos A.P."/>
            <person name="Yan X."/>
            <person name="Evans J.D."/>
        </authorList>
    </citation>
    <scope>NUCLEOTIDE SEQUENCE [LARGE SCALE GENOMIC DNA]</scope>
    <source>
        <strain evidence="5 6">BRL 01</strain>
    </source>
</reference>
<comment type="similarity">
    <text evidence="1 4">Belongs to the eukaryotic ribosomal protein eS26 family.</text>
</comment>
<evidence type="ECO:0000313" key="5">
    <source>
        <dbReference type="EMBL" id="EQB61056.1"/>
    </source>
</evidence>
<gene>
    <name evidence="5" type="ORF">NAPIS_ORF01393</name>
</gene>
<evidence type="ECO:0000256" key="4">
    <source>
        <dbReference type="RuleBase" id="RU363128"/>
    </source>
</evidence>
<dbReference type="GO" id="GO:0022627">
    <property type="term" value="C:cytosolic small ribosomal subunit"/>
    <property type="evidence" value="ECO:0007669"/>
    <property type="project" value="TreeGrafter"/>
</dbReference>
<keyword evidence="6" id="KW-1185">Reference proteome</keyword>
<evidence type="ECO:0000256" key="3">
    <source>
        <dbReference type="ARBA" id="ARBA00023274"/>
    </source>
</evidence>
<dbReference type="VEuPathDB" id="MicrosporidiaDB:NAPIS_ORF01393"/>
<accession>T0MCY6</accession>
<dbReference type="AlphaFoldDB" id="T0MCY6"/>
<dbReference type="GO" id="GO:0006412">
    <property type="term" value="P:translation"/>
    <property type="evidence" value="ECO:0007669"/>
    <property type="project" value="InterPro"/>
</dbReference>
<dbReference type="Pfam" id="PF01283">
    <property type="entry name" value="Ribosomal_S26e"/>
    <property type="match status" value="1"/>
</dbReference>
<dbReference type="OrthoDB" id="10262653at2759"/>
<evidence type="ECO:0000313" key="6">
    <source>
        <dbReference type="Proteomes" id="UP000053780"/>
    </source>
</evidence>
<dbReference type="Gene3D" id="3.30.1740.20">
    <property type="entry name" value="Ribosomal protein S26e"/>
    <property type="match status" value="1"/>
</dbReference>